<protein>
    <recommendedName>
        <fullName evidence="3">Endonuclease/exonuclease/phosphatase domain-containing protein</fullName>
    </recommendedName>
</protein>
<gene>
    <name evidence="1" type="ORF">PMEA_00026649</name>
</gene>
<dbReference type="AlphaFoldDB" id="A0AAU9XM76"/>
<proteinExistence type="predicted"/>
<dbReference type="SUPFAM" id="SSF56219">
    <property type="entry name" value="DNase I-like"/>
    <property type="match status" value="1"/>
</dbReference>
<dbReference type="Proteomes" id="UP001159428">
    <property type="component" value="Unassembled WGS sequence"/>
</dbReference>
<evidence type="ECO:0000313" key="2">
    <source>
        <dbReference type="Proteomes" id="UP001159428"/>
    </source>
</evidence>
<accession>A0AAU9XM76</accession>
<reference evidence="1 2" key="1">
    <citation type="submission" date="2022-05" db="EMBL/GenBank/DDBJ databases">
        <authorList>
            <consortium name="Genoscope - CEA"/>
            <person name="William W."/>
        </authorList>
    </citation>
    <scope>NUCLEOTIDE SEQUENCE [LARGE SCALE GENOMIC DNA]</scope>
</reference>
<dbReference type="InterPro" id="IPR036691">
    <property type="entry name" value="Endo/exonu/phosph_ase_sf"/>
</dbReference>
<evidence type="ECO:0000313" key="1">
    <source>
        <dbReference type="EMBL" id="CAH3151974.1"/>
    </source>
</evidence>
<sequence length="129" mass="14576">MNKPITVLGDLNCNVLKESPERKALSNFLSETNLKQIITTPTRITDSCEPLIDVNLVLSPDLVHARGVTNTPISDHLPVYVELKLKLPKPLPCYISTRSYKHYNPGLFTADQVSFDFFRGRNKFQTCNV</sequence>
<keyword evidence="2" id="KW-1185">Reference proteome</keyword>
<organism evidence="1 2">
    <name type="scientific">Pocillopora meandrina</name>
    <dbReference type="NCBI Taxonomy" id="46732"/>
    <lineage>
        <taxon>Eukaryota</taxon>
        <taxon>Metazoa</taxon>
        <taxon>Cnidaria</taxon>
        <taxon>Anthozoa</taxon>
        <taxon>Hexacorallia</taxon>
        <taxon>Scleractinia</taxon>
        <taxon>Astrocoeniina</taxon>
        <taxon>Pocilloporidae</taxon>
        <taxon>Pocillopora</taxon>
    </lineage>
</organism>
<evidence type="ECO:0008006" key="3">
    <source>
        <dbReference type="Google" id="ProtNLM"/>
    </source>
</evidence>
<dbReference type="Gene3D" id="3.60.10.10">
    <property type="entry name" value="Endonuclease/exonuclease/phosphatase"/>
    <property type="match status" value="1"/>
</dbReference>
<comment type="caution">
    <text evidence="1">The sequence shown here is derived from an EMBL/GenBank/DDBJ whole genome shotgun (WGS) entry which is preliminary data.</text>
</comment>
<dbReference type="EMBL" id="CALNXJ010000050">
    <property type="protein sequence ID" value="CAH3151974.1"/>
    <property type="molecule type" value="Genomic_DNA"/>
</dbReference>
<name>A0AAU9XM76_9CNID</name>